<organism evidence="2 3">
    <name type="scientific">Arthrobacter halodurans</name>
    <dbReference type="NCBI Taxonomy" id="516699"/>
    <lineage>
        <taxon>Bacteria</taxon>
        <taxon>Bacillati</taxon>
        <taxon>Actinomycetota</taxon>
        <taxon>Actinomycetes</taxon>
        <taxon>Micrococcales</taxon>
        <taxon>Micrococcaceae</taxon>
        <taxon>Arthrobacter</taxon>
    </lineage>
</organism>
<evidence type="ECO:0000313" key="2">
    <source>
        <dbReference type="EMBL" id="MFB0835671.1"/>
    </source>
</evidence>
<dbReference type="Proteomes" id="UP001575652">
    <property type="component" value="Unassembled WGS sequence"/>
</dbReference>
<accession>A0ABV4UR11</accession>
<gene>
    <name evidence="2" type="ORF">ACETWP_13855</name>
</gene>
<reference evidence="2 3" key="1">
    <citation type="submission" date="2024-09" db="EMBL/GenBank/DDBJ databases">
        <authorList>
            <person name="Salinas-Garcia M.A."/>
            <person name="Prieme A."/>
        </authorList>
    </citation>
    <scope>NUCLEOTIDE SEQUENCE [LARGE SCALE GENOMIC DNA]</scope>
    <source>
        <strain evidence="2 3">DSM 21081</strain>
    </source>
</reference>
<feature type="region of interest" description="Disordered" evidence="1">
    <location>
        <begin position="63"/>
        <end position="86"/>
    </location>
</feature>
<feature type="region of interest" description="Disordered" evidence="1">
    <location>
        <begin position="1"/>
        <end position="23"/>
    </location>
</feature>
<dbReference type="RefSeq" id="WP_373972848.1">
    <property type="nucleotide sequence ID" value="NZ_JBHDLJ010000013.1"/>
</dbReference>
<evidence type="ECO:0000313" key="3">
    <source>
        <dbReference type="Proteomes" id="UP001575652"/>
    </source>
</evidence>
<keyword evidence="3" id="KW-1185">Reference proteome</keyword>
<comment type="caution">
    <text evidence="2">The sequence shown here is derived from an EMBL/GenBank/DDBJ whole genome shotgun (WGS) entry which is preliminary data.</text>
</comment>
<sequence length="86" mass="9462">MSYTVHTVAGASAENSTARDDSYQVTDAGVLRLISRVVNSNKLIVTEEFSPQAWLKVTGTRFEGNPEELEGNTGKYNKKTGLQIRD</sequence>
<protein>
    <submittedName>
        <fullName evidence="2">Uncharacterized protein</fullName>
    </submittedName>
</protein>
<proteinExistence type="predicted"/>
<name>A0ABV4UR11_9MICC</name>
<evidence type="ECO:0000256" key="1">
    <source>
        <dbReference type="SAM" id="MobiDB-lite"/>
    </source>
</evidence>
<dbReference type="EMBL" id="JBHDLJ010000013">
    <property type="protein sequence ID" value="MFB0835671.1"/>
    <property type="molecule type" value="Genomic_DNA"/>
</dbReference>